<dbReference type="EMBL" id="AMZH03010832">
    <property type="protein sequence ID" value="RRT53993.1"/>
    <property type="molecule type" value="Genomic_DNA"/>
</dbReference>
<evidence type="ECO:0000313" key="1">
    <source>
        <dbReference type="EMBL" id="RRT53993.1"/>
    </source>
</evidence>
<name>A0A426YQH7_ENSVE</name>
<dbReference type="Proteomes" id="UP000287651">
    <property type="component" value="Unassembled WGS sequence"/>
</dbReference>
<sequence>MDTKANSCSCVIQIGFKIKHKNSTPQYLLYDGPNDALGARWSGQRPHVSVVLPASPLDVPRIHHAHRLLGLMLVRNLLDVPLQLRTQNYQVKDEGVPAVASEWHHLQVSWSDDASIHL</sequence>
<protein>
    <submittedName>
        <fullName evidence="1">Uncharacterized protein</fullName>
    </submittedName>
</protein>
<comment type="caution">
    <text evidence="1">The sequence shown here is derived from an EMBL/GenBank/DDBJ whole genome shotgun (WGS) entry which is preliminary data.</text>
</comment>
<gene>
    <name evidence="1" type="ORF">B296_00039831</name>
</gene>
<evidence type="ECO:0000313" key="2">
    <source>
        <dbReference type="Proteomes" id="UP000287651"/>
    </source>
</evidence>
<dbReference type="AlphaFoldDB" id="A0A426YQH7"/>
<proteinExistence type="predicted"/>
<reference evidence="1 2" key="1">
    <citation type="journal article" date="2014" name="Agronomy (Basel)">
        <title>A Draft Genome Sequence for Ensete ventricosum, the Drought-Tolerant Tree Against Hunger.</title>
        <authorList>
            <person name="Harrison J."/>
            <person name="Moore K.A."/>
            <person name="Paszkiewicz K."/>
            <person name="Jones T."/>
            <person name="Grant M."/>
            <person name="Ambacheew D."/>
            <person name="Muzemil S."/>
            <person name="Studholme D.J."/>
        </authorList>
    </citation>
    <scope>NUCLEOTIDE SEQUENCE [LARGE SCALE GENOMIC DNA]</scope>
</reference>
<organism evidence="1 2">
    <name type="scientific">Ensete ventricosum</name>
    <name type="common">Abyssinian banana</name>
    <name type="synonym">Musa ensete</name>
    <dbReference type="NCBI Taxonomy" id="4639"/>
    <lineage>
        <taxon>Eukaryota</taxon>
        <taxon>Viridiplantae</taxon>
        <taxon>Streptophyta</taxon>
        <taxon>Embryophyta</taxon>
        <taxon>Tracheophyta</taxon>
        <taxon>Spermatophyta</taxon>
        <taxon>Magnoliopsida</taxon>
        <taxon>Liliopsida</taxon>
        <taxon>Zingiberales</taxon>
        <taxon>Musaceae</taxon>
        <taxon>Ensete</taxon>
    </lineage>
</organism>
<accession>A0A426YQH7</accession>